<dbReference type="GO" id="GO:0010960">
    <property type="term" value="P:magnesium ion homeostasis"/>
    <property type="evidence" value="ECO:0007669"/>
    <property type="project" value="InterPro"/>
</dbReference>
<dbReference type="Proteomes" id="UP000297295">
    <property type="component" value="Unassembled WGS sequence"/>
</dbReference>
<name>A0A4E0PWT8_9EURY</name>
<evidence type="ECO:0000259" key="2">
    <source>
        <dbReference type="PROSITE" id="PS51846"/>
    </source>
</evidence>
<keyword evidence="1" id="KW-0812">Transmembrane</keyword>
<feature type="transmembrane region" description="Helical" evidence="1">
    <location>
        <begin position="6"/>
        <end position="34"/>
    </location>
</feature>
<sequence>MIEITWIFIFLCLMQSAMFSGLTIGLFGLSPLRLEIEAELKNPYALKLLGLRKDANYLLSTLLWGNVAVNTLLALLTDTLMTGVAAFIFSTVGIATFGELLPQAYFSRNALKMGAFLSPIVRFYGILLYPVAKPSAIALDRLLGKEQVEYFKERAFRTMISKHVATSLSDIDRFEGTGALNFLSIDDLAIKNEGSLVHPQSIIQLPFENNRPVFPKIERDPGDVLLRDIASSGKKWIIVVNEQDEPKIAIDSDGFLRGALRIDTGFDPYRYCHHPIVVSNPNEKIGSVINRLKVYPRDMEDDVIDEDLILYWNKDDPVKKIITGSDILGRLLRGIVIRVE</sequence>
<dbReference type="InterPro" id="IPR045095">
    <property type="entry name" value="ACDP"/>
</dbReference>
<evidence type="ECO:0000313" key="4">
    <source>
        <dbReference type="Proteomes" id="UP000297295"/>
    </source>
</evidence>
<feature type="transmembrane region" description="Helical" evidence="1">
    <location>
        <begin position="55"/>
        <end position="76"/>
    </location>
</feature>
<dbReference type="AlphaFoldDB" id="A0A4E0PWT8"/>
<dbReference type="RefSeq" id="WP_135389369.1">
    <property type="nucleotide sequence ID" value="NZ_PGGK01000004.1"/>
</dbReference>
<gene>
    <name evidence="3" type="ORF">CUN85_05750</name>
</gene>
<dbReference type="EMBL" id="PGGK01000004">
    <property type="protein sequence ID" value="TGC09851.1"/>
    <property type="molecule type" value="Genomic_DNA"/>
</dbReference>
<dbReference type="PROSITE" id="PS51846">
    <property type="entry name" value="CNNM"/>
    <property type="match status" value="1"/>
</dbReference>
<feature type="transmembrane region" description="Helical" evidence="1">
    <location>
        <begin position="82"/>
        <end position="101"/>
    </location>
</feature>
<proteinExistence type="predicted"/>
<evidence type="ECO:0000313" key="3">
    <source>
        <dbReference type="EMBL" id="TGC09851.1"/>
    </source>
</evidence>
<keyword evidence="1" id="KW-1133">Transmembrane helix</keyword>
<evidence type="ECO:0000256" key="1">
    <source>
        <dbReference type="SAM" id="Phobius"/>
    </source>
</evidence>
<accession>A0A4E0PWT8</accession>
<organism evidence="3 4">
    <name type="scientific">Methanolobus halotolerans</name>
    <dbReference type="NCBI Taxonomy" id="2052935"/>
    <lineage>
        <taxon>Archaea</taxon>
        <taxon>Methanobacteriati</taxon>
        <taxon>Methanobacteriota</taxon>
        <taxon>Stenosarchaea group</taxon>
        <taxon>Methanomicrobia</taxon>
        <taxon>Methanosarcinales</taxon>
        <taxon>Methanosarcinaceae</taxon>
        <taxon>Methanolobus</taxon>
    </lineage>
</organism>
<keyword evidence="4" id="KW-1185">Reference proteome</keyword>
<comment type="caution">
    <text evidence="3">The sequence shown here is derived from an EMBL/GenBank/DDBJ whole genome shotgun (WGS) entry which is preliminary data.</text>
</comment>
<dbReference type="Pfam" id="PF01595">
    <property type="entry name" value="CNNM"/>
    <property type="match status" value="1"/>
</dbReference>
<dbReference type="InterPro" id="IPR002550">
    <property type="entry name" value="CNNM"/>
</dbReference>
<dbReference type="OrthoDB" id="121301at2157"/>
<dbReference type="PANTHER" id="PTHR12064">
    <property type="entry name" value="METAL TRANSPORTER CNNM"/>
    <property type="match status" value="1"/>
</dbReference>
<feature type="domain" description="CNNM transmembrane" evidence="2">
    <location>
        <begin position="1"/>
        <end position="175"/>
    </location>
</feature>
<dbReference type="PANTHER" id="PTHR12064:SF94">
    <property type="entry name" value="UNEXTENDED PROTEIN"/>
    <property type="match status" value="1"/>
</dbReference>
<protein>
    <submittedName>
        <fullName evidence="3">Mg2+ and Co2+ transporter CorB</fullName>
    </submittedName>
</protein>
<keyword evidence="1" id="KW-0472">Membrane</keyword>
<reference evidence="3 4" key="1">
    <citation type="submission" date="2017-11" db="EMBL/GenBank/DDBJ databases">
        <title>Isolation and Characterization of Methanogenic Archaea from Saline Meromictic Lake at Siberia.</title>
        <authorList>
            <person name="Shen Y."/>
            <person name="Huang H.-H."/>
            <person name="Lai M.-C."/>
            <person name="Chen S.-C."/>
        </authorList>
    </citation>
    <scope>NUCLEOTIDE SEQUENCE [LARGE SCALE GENOMIC DNA]</scope>
    <source>
        <strain evidence="3 4">SY-01</strain>
    </source>
</reference>